<dbReference type="Proteomes" id="UP001623592">
    <property type="component" value="Unassembled WGS sequence"/>
</dbReference>
<organism evidence="2 3">
    <name type="scientific">Clostridium neuense</name>
    <dbReference type="NCBI Taxonomy" id="1728934"/>
    <lineage>
        <taxon>Bacteria</taxon>
        <taxon>Bacillati</taxon>
        <taxon>Bacillota</taxon>
        <taxon>Clostridia</taxon>
        <taxon>Eubacteriales</taxon>
        <taxon>Clostridiaceae</taxon>
        <taxon>Clostridium</taxon>
    </lineage>
</organism>
<proteinExistence type="predicted"/>
<name>A0ABW8TFZ1_9CLOT</name>
<accession>A0ABW8TFZ1</accession>
<protein>
    <submittedName>
        <fullName evidence="2">Uncharacterized protein</fullName>
    </submittedName>
</protein>
<evidence type="ECO:0000313" key="2">
    <source>
        <dbReference type="EMBL" id="MFL0250595.1"/>
    </source>
</evidence>
<keyword evidence="1" id="KW-0472">Membrane</keyword>
<reference evidence="2 3" key="1">
    <citation type="submission" date="2024-11" db="EMBL/GenBank/DDBJ databases">
        <authorList>
            <person name="Heng Y.C."/>
            <person name="Lim A.C.H."/>
            <person name="Lee J.K.Y."/>
            <person name="Kittelmann S."/>
        </authorList>
    </citation>
    <scope>NUCLEOTIDE SEQUENCE [LARGE SCALE GENOMIC DNA]</scope>
    <source>
        <strain evidence="2 3">WILCCON 0114</strain>
    </source>
</reference>
<keyword evidence="1" id="KW-1133">Transmembrane helix</keyword>
<keyword evidence="3" id="KW-1185">Reference proteome</keyword>
<evidence type="ECO:0000256" key="1">
    <source>
        <dbReference type="SAM" id="Phobius"/>
    </source>
</evidence>
<dbReference type="RefSeq" id="WP_406787259.1">
    <property type="nucleotide sequence ID" value="NZ_JBJIAA010000006.1"/>
</dbReference>
<sequence>MKIISLSVGILTVLLLLSTLICGSWIKAKGLTNDTNSLAFHAKIGIASVVFGALSAILLIIQVIKH</sequence>
<dbReference type="EMBL" id="JBJIAA010000006">
    <property type="protein sequence ID" value="MFL0250595.1"/>
    <property type="molecule type" value="Genomic_DNA"/>
</dbReference>
<comment type="caution">
    <text evidence="2">The sequence shown here is derived from an EMBL/GenBank/DDBJ whole genome shotgun (WGS) entry which is preliminary data.</text>
</comment>
<feature type="transmembrane region" description="Helical" evidence="1">
    <location>
        <begin position="38"/>
        <end position="61"/>
    </location>
</feature>
<gene>
    <name evidence="2" type="ORF">ACJDT4_09195</name>
</gene>
<keyword evidence="1" id="KW-0812">Transmembrane</keyword>
<evidence type="ECO:0000313" key="3">
    <source>
        <dbReference type="Proteomes" id="UP001623592"/>
    </source>
</evidence>